<accession>A0A645G686</accession>
<dbReference type="EMBL" id="VSSQ01070613">
    <property type="protein sequence ID" value="MPN22391.1"/>
    <property type="molecule type" value="Genomic_DNA"/>
</dbReference>
<feature type="transmembrane region" description="Helical" evidence="6">
    <location>
        <begin position="68"/>
        <end position="87"/>
    </location>
</feature>
<dbReference type="AlphaFoldDB" id="A0A645G686"/>
<keyword evidence="3 6" id="KW-0812">Transmembrane</keyword>
<evidence type="ECO:0000256" key="2">
    <source>
        <dbReference type="ARBA" id="ARBA00022475"/>
    </source>
</evidence>
<dbReference type="GO" id="GO:0031669">
    <property type="term" value="P:cellular response to nutrient levels"/>
    <property type="evidence" value="ECO:0007669"/>
    <property type="project" value="TreeGrafter"/>
</dbReference>
<gene>
    <name evidence="7" type="ORF">SDC9_169774</name>
</gene>
<feature type="transmembrane region" description="Helical" evidence="6">
    <location>
        <begin position="36"/>
        <end position="56"/>
    </location>
</feature>
<dbReference type="InterPro" id="IPR051605">
    <property type="entry name" value="CstA"/>
</dbReference>
<evidence type="ECO:0000256" key="1">
    <source>
        <dbReference type="ARBA" id="ARBA00004651"/>
    </source>
</evidence>
<proteinExistence type="predicted"/>
<feature type="transmembrane region" description="Helical" evidence="6">
    <location>
        <begin position="12"/>
        <end position="30"/>
    </location>
</feature>
<dbReference type="GO" id="GO:0005886">
    <property type="term" value="C:plasma membrane"/>
    <property type="evidence" value="ECO:0007669"/>
    <property type="project" value="UniProtKB-SubCell"/>
</dbReference>
<evidence type="ECO:0000256" key="5">
    <source>
        <dbReference type="ARBA" id="ARBA00023136"/>
    </source>
</evidence>
<comment type="caution">
    <text evidence="7">The sequence shown here is derived from an EMBL/GenBank/DDBJ whole genome shotgun (WGS) entry which is preliminary data.</text>
</comment>
<comment type="subcellular location">
    <subcellularLocation>
        <location evidence="1">Cell membrane</location>
        <topology evidence="1">Multi-pass membrane protein</topology>
    </subcellularLocation>
</comment>
<sequence>MADALKFKQGPIRNRLIVAVPIFVIAYILTQVDFSTIWKFVGIGNQMLAAIILWTASSYLVSVKKPHWIMSIPATFITYICASYFVAAPHSVGGLALNINTAYITGGVITLAVVILFNVMIIKKQNKQLEIVK</sequence>
<name>A0A645G686_9ZZZZ</name>
<evidence type="ECO:0000256" key="3">
    <source>
        <dbReference type="ARBA" id="ARBA00022692"/>
    </source>
</evidence>
<evidence type="ECO:0000256" key="6">
    <source>
        <dbReference type="SAM" id="Phobius"/>
    </source>
</evidence>
<feature type="transmembrane region" description="Helical" evidence="6">
    <location>
        <begin position="99"/>
        <end position="121"/>
    </location>
</feature>
<dbReference type="PANTHER" id="PTHR30252">
    <property type="entry name" value="INNER MEMBRANE PEPTIDE TRANSPORTER"/>
    <property type="match status" value="1"/>
</dbReference>
<keyword evidence="5 6" id="KW-0472">Membrane</keyword>
<evidence type="ECO:0000313" key="7">
    <source>
        <dbReference type="EMBL" id="MPN22391.1"/>
    </source>
</evidence>
<organism evidence="7">
    <name type="scientific">bioreactor metagenome</name>
    <dbReference type="NCBI Taxonomy" id="1076179"/>
    <lineage>
        <taxon>unclassified sequences</taxon>
        <taxon>metagenomes</taxon>
        <taxon>ecological metagenomes</taxon>
    </lineage>
</organism>
<protein>
    <submittedName>
        <fullName evidence="7">Uncharacterized protein</fullName>
    </submittedName>
</protein>
<keyword evidence="4 6" id="KW-1133">Transmembrane helix</keyword>
<evidence type="ECO:0000256" key="4">
    <source>
        <dbReference type="ARBA" id="ARBA00022989"/>
    </source>
</evidence>
<reference evidence="7" key="1">
    <citation type="submission" date="2019-08" db="EMBL/GenBank/DDBJ databases">
        <authorList>
            <person name="Kucharzyk K."/>
            <person name="Murdoch R.W."/>
            <person name="Higgins S."/>
            <person name="Loffler F."/>
        </authorList>
    </citation>
    <scope>NUCLEOTIDE SEQUENCE</scope>
</reference>
<dbReference type="PANTHER" id="PTHR30252:SF4">
    <property type="entry name" value="CARBON STARVATION"/>
    <property type="match status" value="1"/>
</dbReference>
<keyword evidence="2" id="KW-1003">Cell membrane</keyword>